<keyword evidence="2 10" id="KW-0813">Transport</keyword>
<dbReference type="PANTHER" id="PTHR30069:SF29">
    <property type="entry name" value="HEMOGLOBIN AND HEMOGLOBIN-HAPTOGLOBIN-BINDING PROTEIN 1-RELATED"/>
    <property type="match status" value="1"/>
</dbReference>
<dbReference type="Pfam" id="PF07715">
    <property type="entry name" value="Plug"/>
    <property type="match status" value="1"/>
</dbReference>
<dbReference type="Gene3D" id="2.40.170.20">
    <property type="entry name" value="TonB-dependent receptor, beta-barrel domain"/>
    <property type="match status" value="1"/>
</dbReference>
<dbReference type="InterPro" id="IPR036942">
    <property type="entry name" value="Beta-barrel_TonB_sf"/>
</dbReference>
<keyword evidence="9 10" id="KW-0998">Cell outer membrane</keyword>
<evidence type="ECO:0000259" key="12">
    <source>
        <dbReference type="Pfam" id="PF00593"/>
    </source>
</evidence>
<name>A0ABW6DG14_9BACT</name>
<evidence type="ECO:0000313" key="14">
    <source>
        <dbReference type="EMBL" id="MFD3394669.1"/>
    </source>
</evidence>
<evidence type="ECO:0000256" key="3">
    <source>
        <dbReference type="ARBA" id="ARBA00022452"/>
    </source>
</evidence>
<comment type="similarity">
    <text evidence="10 11">Belongs to the TonB-dependent receptor family.</text>
</comment>
<proteinExistence type="inferred from homology"/>
<evidence type="ECO:0000256" key="2">
    <source>
        <dbReference type="ARBA" id="ARBA00022448"/>
    </source>
</evidence>
<reference evidence="14 15" key="1">
    <citation type="submission" date="2024-03" db="EMBL/GenBank/DDBJ databases">
        <title>Aquirufa genome sequencing.</title>
        <authorList>
            <person name="Pitt A."/>
            <person name="Hahn M.W."/>
        </authorList>
    </citation>
    <scope>NUCLEOTIDE SEQUENCE [LARGE SCALE GENOMIC DNA]</scope>
    <source>
        <strain evidence="14 15">OSTEICH-129V</strain>
    </source>
</reference>
<keyword evidence="5" id="KW-0732">Signal</keyword>
<accession>A0ABW6DG14</accession>
<dbReference type="RefSeq" id="WP_377983550.1">
    <property type="nucleotide sequence ID" value="NZ_JBBKXZ010000003.1"/>
</dbReference>
<dbReference type="Pfam" id="PF00593">
    <property type="entry name" value="TonB_dep_Rec_b-barrel"/>
    <property type="match status" value="1"/>
</dbReference>
<dbReference type="InterPro" id="IPR000531">
    <property type="entry name" value="Beta-barrel_TonB"/>
</dbReference>
<dbReference type="PROSITE" id="PS52016">
    <property type="entry name" value="TONB_DEPENDENT_REC_3"/>
    <property type="match status" value="1"/>
</dbReference>
<comment type="caution">
    <text evidence="14">The sequence shown here is derived from an EMBL/GenBank/DDBJ whole genome shotgun (WGS) entry which is preliminary data.</text>
</comment>
<evidence type="ECO:0000259" key="13">
    <source>
        <dbReference type="Pfam" id="PF07715"/>
    </source>
</evidence>
<keyword evidence="6 11" id="KW-0798">TonB box</keyword>
<protein>
    <submittedName>
        <fullName evidence="14">TonB-dependent receptor</fullName>
    </submittedName>
</protein>
<dbReference type="Proteomes" id="UP001598138">
    <property type="component" value="Unassembled WGS sequence"/>
</dbReference>
<feature type="domain" description="TonB-dependent receptor plug" evidence="13">
    <location>
        <begin position="39"/>
        <end position="144"/>
    </location>
</feature>
<evidence type="ECO:0000256" key="4">
    <source>
        <dbReference type="ARBA" id="ARBA00022692"/>
    </source>
</evidence>
<dbReference type="PANTHER" id="PTHR30069">
    <property type="entry name" value="TONB-DEPENDENT OUTER MEMBRANE RECEPTOR"/>
    <property type="match status" value="1"/>
</dbReference>
<dbReference type="InterPro" id="IPR037066">
    <property type="entry name" value="Plug_dom_sf"/>
</dbReference>
<dbReference type="SUPFAM" id="SSF56935">
    <property type="entry name" value="Porins"/>
    <property type="match status" value="1"/>
</dbReference>
<keyword evidence="15" id="KW-1185">Reference proteome</keyword>
<evidence type="ECO:0000313" key="15">
    <source>
        <dbReference type="Proteomes" id="UP001598138"/>
    </source>
</evidence>
<feature type="domain" description="TonB-dependent receptor-like beta-barrel" evidence="12">
    <location>
        <begin position="213"/>
        <end position="608"/>
    </location>
</feature>
<evidence type="ECO:0000256" key="7">
    <source>
        <dbReference type="ARBA" id="ARBA00023136"/>
    </source>
</evidence>
<evidence type="ECO:0000256" key="10">
    <source>
        <dbReference type="PROSITE-ProRule" id="PRU01360"/>
    </source>
</evidence>
<dbReference type="InterPro" id="IPR039426">
    <property type="entry name" value="TonB-dep_rcpt-like"/>
</dbReference>
<evidence type="ECO:0000256" key="1">
    <source>
        <dbReference type="ARBA" id="ARBA00004571"/>
    </source>
</evidence>
<evidence type="ECO:0000256" key="8">
    <source>
        <dbReference type="ARBA" id="ARBA00023170"/>
    </source>
</evidence>
<sequence>MLLSILLSFMSFSADSTIKTTELNEVVVRVFEQKKSAFSSPDAIAILNAQDLTRTNNTSFVTSLNMQAGVRMEERSPGSYRMAIRGSALRAPFGVRNVKVYWNQMPLTDAGNNTYLALIDPDFFNELTIIKGPSGGIYGAGTGGVMLFNSPNATQKKIIHQQVANSLGGYKQSWDLQTNGHRVYASYWNQEGYRKQSDINKQWLSYEYHKELGRNTQLDVITYFGRVTYQTPGGLTLKQFQADPRQARPAAGAFLSAADQKATFRLQTLGVGVQLTSRWNEHWSATSNRSAQLNLIENPTIRNYEIRKELNFSSRNVIHFKNDDLSVDGGLEFQTGIFDSQTFGNKKGTKDTLQLTQNTTLQNASLFLQGEYKINNSWNLTLAGSYNQFWTEFIGNEGIFSPRIALLHHITPRQNLVVKVVHGYSPPSLGEIRPSTGIINRSLRAEKGWNKEVSWRGKSKFLQWNLSVYQFDLNETIVIRRAADGSEYFDNVGRTRQQGIELSHVWKIGQNLELTNAETIQNFRFVNYQIAGKNFSGNRLTGTSPFQHASTVSYAISPWIRWHMQYTYTDKIYLNDANTDQLPAVHLWNSKVEYQRGKWNVWLSAENIGDTMYTSGPDLNALGGRYYNTSAGRNFSLGLKLLFN</sequence>
<dbReference type="InterPro" id="IPR012910">
    <property type="entry name" value="Plug_dom"/>
</dbReference>
<dbReference type="Gene3D" id="2.170.130.10">
    <property type="entry name" value="TonB-dependent receptor, plug domain"/>
    <property type="match status" value="1"/>
</dbReference>
<comment type="subcellular location">
    <subcellularLocation>
        <location evidence="1 10">Cell outer membrane</location>
        <topology evidence="1 10">Multi-pass membrane protein</topology>
    </subcellularLocation>
</comment>
<gene>
    <name evidence="14" type="ORF">U0R10_08550</name>
</gene>
<keyword evidence="8 14" id="KW-0675">Receptor</keyword>
<evidence type="ECO:0000256" key="5">
    <source>
        <dbReference type="ARBA" id="ARBA00022729"/>
    </source>
</evidence>
<evidence type="ECO:0000256" key="11">
    <source>
        <dbReference type="RuleBase" id="RU003357"/>
    </source>
</evidence>
<keyword evidence="4 10" id="KW-0812">Transmembrane</keyword>
<evidence type="ECO:0000256" key="6">
    <source>
        <dbReference type="ARBA" id="ARBA00023077"/>
    </source>
</evidence>
<dbReference type="EMBL" id="JBBKXZ010000003">
    <property type="protein sequence ID" value="MFD3394669.1"/>
    <property type="molecule type" value="Genomic_DNA"/>
</dbReference>
<keyword evidence="3 10" id="KW-1134">Transmembrane beta strand</keyword>
<evidence type="ECO:0000256" key="9">
    <source>
        <dbReference type="ARBA" id="ARBA00023237"/>
    </source>
</evidence>
<keyword evidence="7 10" id="KW-0472">Membrane</keyword>
<organism evidence="14 15">
    <name type="scientific">Aquirufa avitistagni</name>
    <dbReference type="NCBI Taxonomy" id="3104728"/>
    <lineage>
        <taxon>Bacteria</taxon>
        <taxon>Pseudomonadati</taxon>
        <taxon>Bacteroidota</taxon>
        <taxon>Cytophagia</taxon>
        <taxon>Cytophagales</taxon>
        <taxon>Flectobacillaceae</taxon>
        <taxon>Aquirufa</taxon>
    </lineage>
</organism>